<dbReference type="Gene3D" id="3.30.46.10">
    <property type="entry name" value="Glycine N-methyltransferase, chain A, domain 1"/>
    <property type="match status" value="1"/>
</dbReference>
<dbReference type="Gene3D" id="3.40.50.150">
    <property type="entry name" value="Vaccinia Virus protein VP39"/>
    <property type="match status" value="1"/>
</dbReference>
<evidence type="ECO:0000256" key="10">
    <source>
        <dbReference type="ARBA" id="ARBA00022954"/>
    </source>
</evidence>
<dbReference type="Pfam" id="PF13847">
    <property type="entry name" value="Methyltransf_31"/>
    <property type="match status" value="1"/>
</dbReference>
<evidence type="ECO:0000256" key="7">
    <source>
        <dbReference type="ARBA" id="ARBA00022603"/>
    </source>
</evidence>
<keyword evidence="9 12" id="KW-0949">S-adenosyl-L-methionine</keyword>
<reference evidence="14" key="1">
    <citation type="submission" date="2020-04" db="EMBL/GenBank/DDBJ databases">
        <authorList>
            <person name="Alioto T."/>
            <person name="Alioto T."/>
            <person name="Gomez Garrido J."/>
        </authorList>
    </citation>
    <scope>NUCLEOTIDE SEQUENCE</scope>
    <source>
        <strain evidence="14">A484AB</strain>
    </source>
</reference>
<comment type="caution">
    <text evidence="14">The sequence shown here is derived from an EMBL/GenBank/DDBJ whole genome shotgun (WGS) entry which is preliminary data.</text>
</comment>
<keyword evidence="10" id="KW-0290">Folate-binding</keyword>
<evidence type="ECO:0000256" key="8">
    <source>
        <dbReference type="ARBA" id="ARBA00022679"/>
    </source>
</evidence>
<dbReference type="GO" id="GO:0051289">
    <property type="term" value="P:protein homotetramerization"/>
    <property type="evidence" value="ECO:0007669"/>
    <property type="project" value="TreeGrafter"/>
</dbReference>
<organism evidence="14 15">
    <name type="scientific">Paramuricea clavata</name>
    <name type="common">Red gorgonian</name>
    <name type="synonym">Violescent sea-whip</name>
    <dbReference type="NCBI Taxonomy" id="317549"/>
    <lineage>
        <taxon>Eukaryota</taxon>
        <taxon>Metazoa</taxon>
        <taxon>Cnidaria</taxon>
        <taxon>Anthozoa</taxon>
        <taxon>Octocorallia</taxon>
        <taxon>Malacalcyonacea</taxon>
        <taxon>Plexauridae</taxon>
        <taxon>Paramuricea</taxon>
    </lineage>
</organism>
<dbReference type="GO" id="GO:0032259">
    <property type="term" value="P:methylation"/>
    <property type="evidence" value="ECO:0007669"/>
    <property type="project" value="UniProtKB-KW"/>
</dbReference>
<keyword evidence="7 12" id="KW-0489">Methyltransferase</keyword>
<keyword evidence="6" id="KW-0597">Phosphoprotein</keyword>
<keyword evidence="5" id="KW-0963">Cytoplasm</keyword>
<dbReference type="GO" id="GO:0006730">
    <property type="term" value="P:one-carbon metabolic process"/>
    <property type="evidence" value="ECO:0007669"/>
    <property type="project" value="TreeGrafter"/>
</dbReference>
<name>A0A6S7IYZ8_PARCT</name>
<evidence type="ECO:0000256" key="6">
    <source>
        <dbReference type="ARBA" id="ARBA00022553"/>
    </source>
</evidence>
<dbReference type="PANTHER" id="PTHR16458:SF2">
    <property type="entry name" value="GLYCINE N-METHYLTRANSFERASE"/>
    <property type="match status" value="1"/>
</dbReference>
<dbReference type="InterPro" id="IPR025714">
    <property type="entry name" value="Methyltranfer_dom"/>
</dbReference>
<dbReference type="GO" id="GO:0005829">
    <property type="term" value="C:cytosol"/>
    <property type="evidence" value="ECO:0007669"/>
    <property type="project" value="TreeGrafter"/>
</dbReference>
<evidence type="ECO:0000256" key="11">
    <source>
        <dbReference type="ARBA" id="ARBA00048261"/>
    </source>
</evidence>
<dbReference type="CDD" id="cd02440">
    <property type="entry name" value="AdoMet_MTases"/>
    <property type="match status" value="1"/>
</dbReference>
<dbReference type="EMBL" id="CACRXK020005573">
    <property type="protein sequence ID" value="CAB4006688.1"/>
    <property type="molecule type" value="Genomic_DNA"/>
</dbReference>
<dbReference type="GO" id="GO:0006111">
    <property type="term" value="P:regulation of gluconeogenesis"/>
    <property type="evidence" value="ECO:0007669"/>
    <property type="project" value="TreeGrafter"/>
</dbReference>
<sequence>MVDRTYRTRTLGVAASGVPDQYADGKAAKVWEFYIGGSRNRTEQYREFMCDLLRKRGVQNICDVACGNGVDSILFLENGFKVMSFDASDKMLKYALKTRWERRKEAAFDNWVIEEANWLDLAENHGNAEFPEGGFDAVICLGNSFAHLPDLTGDQENHRIAIRNFHEVLKPGGFLFIDHRNYDSILDCGKAPHRNVYYNSDRIIDIKTSVLHVNGEPTMITLDYIVDGTDEKKIQSGCTEKDLSKFRLSYYPHRLAKFDELLEGVFGKDTEHVVWGDFKPKGEIETPAYFIHMIQKKSA</sequence>
<feature type="domain" description="Methyltransferase" evidence="13">
    <location>
        <begin position="60"/>
        <end position="181"/>
    </location>
</feature>
<evidence type="ECO:0000256" key="2">
    <source>
        <dbReference type="ARBA" id="ARBA00011881"/>
    </source>
</evidence>
<evidence type="ECO:0000256" key="3">
    <source>
        <dbReference type="ARBA" id="ARBA00011999"/>
    </source>
</evidence>
<dbReference type="PIRSF" id="PIRSF000385">
    <property type="entry name" value="Gly_N-mtase"/>
    <property type="match status" value="1"/>
</dbReference>
<gene>
    <name evidence="14" type="ORF">PACLA_8A020599</name>
</gene>
<dbReference type="InterPro" id="IPR014369">
    <property type="entry name" value="Gly/Sar_N_MeTrfase"/>
</dbReference>
<dbReference type="FunFam" id="3.40.50.150:FF:000113">
    <property type="entry name" value="Glycine N-methyltransferase"/>
    <property type="match status" value="1"/>
</dbReference>
<evidence type="ECO:0000259" key="13">
    <source>
        <dbReference type="Pfam" id="PF13847"/>
    </source>
</evidence>
<dbReference type="SUPFAM" id="SSF53335">
    <property type="entry name" value="S-adenosyl-L-methionine-dependent methyltransferases"/>
    <property type="match status" value="1"/>
</dbReference>
<dbReference type="GO" id="GO:0046498">
    <property type="term" value="P:S-adenosylhomocysteine metabolic process"/>
    <property type="evidence" value="ECO:0007669"/>
    <property type="project" value="TreeGrafter"/>
</dbReference>
<evidence type="ECO:0000313" key="15">
    <source>
        <dbReference type="Proteomes" id="UP001152795"/>
    </source>
</evidence>
<keyword evidence="15" id="KW-1185">Reference proteome</keyword>
<keyword evidence="8 12" id="KW-0808">Transferase</keyword>
<accession>A0A6S7IYZ8</accession>
<dbReference type="EC" id="2.1.1.20" evidence="3"/>
<evidence type="ECO:0000256" key="5">
    <source>
        <dbReference type="ARBA" id="ARBA00022490"/>
    </source>
</evidence>
<comment type="subcellular location">
    <subcellularLocation>
        <location evidence="1">Cytoplasm</location>
    </subcellularLocation>
</comment>
<comment type="catalytic activity">
    <reaction evidence="11">
        <text>glycine + S-adenosyl-L-methionine = sarcosine + S-adenosyl-L-homocysteine + H(+)</text>
        <dbReference type="Rhea" id="RHEA:19937"/>
        <dbReference type="ChEBI" id="CHEBI:15378"/>
        <dbReference type="ChEBI" id="CHEBI:57305"/>
        <dbReference type="ChEBI" id="CHEBI:57433"/>
        <dbReference type="ChEBI" id="CHEBI:57856"/>
        <dbReference type="ChEBI" id="CHEBI:59789"/>
        <dbReference type="EC" id="2.1.1.20"/>
    </reaction>
    <physiologicalReaction direction="left-to-right" evidence="11">
        <dbReference type="Rhea" id="RHEA:19938"/>
    </physiologicalReaction>
</comment>
<dbReference type="PROSITE" id="PS51600">
    <property type="entry name" value="SAM_GNMT"/>
    <property type="match status" value="1"/>
</dbReference>
<evidence type="ECO:0000256" key="12">
    <source>
        <dbReference type="PIRNR" id="PIRNR000385"/>
    </source>
</evidence>
<protein>
    <recommendedName>
        <fullName evidence="4">Glycine N-methyltransferase</fullName>
        <ecNumber evidence="3">2.1.1.20</ecNumber>
    </recommendedName>
</protein>
<evidence type="ECO:0000256" key="9">
    <source>
        <dbReference type="ARBA" id="ARBA00022691"/>
    </source>
</evidence>
<evidence type="ECO:0000256" key="4">
    <source>
        <dbReference type="ARBA" id="ARBA00019972"/>
    </source>
</evidence>
<dbReference type="Proteomes" id="UP001152795">
    <property type="component" value="Unassembled WGS sequence"/>
</dbReference>
<comment type="similarity">
    <text evidence="12">Belongs to the class I-like SAM-binding methyltransferase superfamily. Glycine N-methyltransferase family.</text>
</comment>
<dbReference type="GO" id="GO:0017174">
    <property type="term" value="F:glycine N-methyltransferase activity"/>
    <property type="evidence" value="ECO:0007669"/>
    <property type="project" value="UniProtKB-EC"/>
</dbReference>
<dbReference type="GO" id="GO:0042802">
    <property type="term" value="F:identical protein binding"/>
    <property type="evidence" value="ECO:0007669"/>
    <property type="project" value="TreeGrafter"/>
</dbReference>
<dbReference type="OrthoDB" id="3647at2759"/>
<dbReference type="GO" id="GO:1901052">
    <property type="term" value="P:sarcosine metabolic process"/>
    <property type="evidence" value="ECO:0007669"/>
    <property type="project" value="TreeGrafter"/>
</dbReference>
<evidence type="ECO:0000256" key="1">
    <source>
        <dbReference type="ARBA" id="ARBA00004496"/>
    </source>
</evidence>
<evidence type="ECO:0000313" key="14">
    <source>
        <dbReference type="EMBL" id="CAB4006688.1"/>
    </source>
</evidence>
<proteinExistence type="inferred from homology"/>
<dbReference type="InterPro" id="IPR029063">
    <property type="entry name" value="SAM-dependent_MTases_sf"/>
</dbReference>
<dbReference type="GO" id="GO:0046500">
    <property type="term" value="P:S-adenosylmethionine metabolic process"/>
    <property type="evidence" value="ECO:0007669"/>
    <property type="project" value="TreeGrafter"/>
</dbReference>
<dbReference type="GO" id="GO:0016594">
    <property type="term" value="F:glycine binding"/>
    <property type="evidence" value="ECO:0007669"/>
    <property type="project" value="TreeGrafter"/>
</dbReference>
<dbReference type="GO" id="GO:1904047">
    <property type="term" value="F:S-adenosyl-L-methionine binding"/>
    <property type="evidence" value="ECO:0007669"/>
    <property type="project" value="TreeGrafter"/>
</dbReference>
<dbReference type="PANTHER" id="PTHR16458">
    <property type="entry name" value="GLYCINE N-METHYLTRANSFERASE"/>
    <property type="match status" value="1"/>
</dbReference>
<comment type="subunit">
    <text evidence="2">Homotetramer.</text>
</comment>
<dbReference type="GO" id="GO:0005542">
    <property type="term" value="F:folic acid binding"/>
    <property type="evidence" value="ECO:0007669"/>
    <property type="project" value="UniProtKB-KW"/>
</dbReference>
<dbReference type="AlphaFoldDB" id="A0A6S7IYZ8"/>